<evidence type="ECO:0000256" key="1">
    <source>
        <dbReference type="ARBA" id="ARBA00022737"/>
    </source>
</evidence>
<dbReference type="InterPro" id="IPR004146">
    <property type="entry name" value="DC1"/>
</dbReference>
<accession>A0AAV5I8S2</accession>
<dbReference type="AlphaFoldDB" id="A0AAV5I8S2"/>
<proteinExistence type="predicted"/>
<evidence type="ECO:0000313" key="4">
    <source>
        <dbReference type="Proteomes" id="UP001054252"/>
    </source>
</evidence>
<keyword evidence="1" id="KW-0677">Repeat</keyword>
<sequence length="196" mass="22959">MCIRCHEIPDTCTVERHEHPLFFDHKYGGTCCGCGIEFMRGLNYMGGFRCKDKKCKFAIDYRCLVSPNTAQYKYDNHPLRLTFSDDHHWSQRYCDICEGDRDPNHWFYHCAGCDASAHPNCAHRGSPYVKLGKPFRFGLHYQHPVTFVKIDFNPPKCNQCDEPCRDELAIQCTESDCNYVVHQKCLYFWDLLHSDL</sequence>
<keyword evidence="4" id="KW-1185">Reference proteome</keyword>
<protein>
    <recommendedName>
        <fullName evidence="2">DC1 domain-containing protein</fullName>
    </recommendedName>
</protein>
<evidence type="ECO:0000313" key="3">
    <source>
        <dbReference type="EMBL" id="GKU97518.1"/>
    </source>
</evidence>
<name>A0AAV5I8S2_9ROSI</name>
<feature type="domain" description="DC1" evidence="2">
    <location>
        <begin position="74"/>
        <end position="122"/>
    </location>
</feature>
<dbReference type="PANTHER" id="PTHR32410">
    <property type="entry name" value="CYSTEINE/HISTIDINE-RICH C1 DOMAIN FAMILY PROTEIN"/>
    <property type="match status" value="1"/>
</dbReference>
<dbReference type="EMBL" id="BPVZ01000011">
    <property type="protein sequence ID" value="GKU97518.1"/>
    <property type="molecule type" value="Genomic_DNA"/>
</dbReference>
<comment type="caution">
    <text evidence="3">The sequence shown here is derived from an EMBL/GenBank/DDBJ whole genome shotgun (WGS) entry which is preliminary data.</text>
</comment>
<dbReference type="InterPro" id="IPR046349">
    <property type="entry name" value="C1-like_sf"/>
</dbReference>
<dbReference type="InterPro" id="IPR053192">
    <property type="entry name" value="Vacuole_Formation_Reg"/>
</dbReference>
<dbReference type="Proteomes" id="UP001054252">
    <property type="component" value="Unassembled WGS sequence"/>
</dbReference>
<dbReference type="PANTHER" id="PTHR32410:SF216">
    <property type="entry name" value="PHORBOL-ESTER_DAG-TYPE DOMAIN-CONTAINING PROTEIN"/>
    <property type="match status" value="1"/>
</dbReference>
<reference evidence="3 4" key="1">
    <citation type="journal article" date="2021" name="Commun. Biol.">
        <title>The genome of Shorea leprosula (Dipterocarpaceae) highlights the ecological relevance of drought in aseasonal tropical rainforests.</title>
        <authorList>
            <person name="Ng K.K.S."/>
            <person name="Kobayashi M.J."/>
            <person name="Fawcett J.A."/>
            <person name="Hatakeyama M."/>
            <person name="Paape T."/>
            <person name="Ng C.H."/>
            <person name="Ang C.C."/>
            <person name="Tnah L.H."/>
            <person name="Lee C.T."/>
            <person name="Nishiyama T."/>
            <person name="Sese J."/>
            <person name="O'Brien M.J."/>
            <person name="Copetti D."/>
            <person name="Mohd Noor M.I."/>
            <person name="Ong R.C."/>
            <person name="Putra M."/>
            <person name="Sireger I.Z."/>
            <person name="Indrioko S."/>
            <person name="Kosugi Y."/>
            <person name="Izuno A."/>
            <person name="Isagi Y."/>
            <person name="Lee S.L."/>
            <person name="Shimizu K.K."/>
        </authorList>
    </citation>
    <scope>NUCLEOTIDE SEQUENCE [LARGE SCALE GENOMIC DNA]</scope>
    <source>
        <strain evidence="3">214</strain>
    </source>
</reference>
<dbReference type="Pfam" id="PF03107">
    <property type="entry name" value="C1_2"/>
    <property type="match status" value="1"/>
</dbReference>
<organism evidence="3 4">
    <name type="scientific">Rubroshorea leprosula</name>
    <dbReference type="NCBI Taxonomy" id="152421"/>
    <lineage>
        <taxon>Eukaryota</taxon>
        <taxon>Viridiplantae</taxon>
        <taxon>Streptophyta</taxon>
        <taxon>Embryophyta</taxon>
        <taxon>Tracheophyta</taxon>
        <taxon>Spermatophyta</taxon>
        <taxon>Magnoliopsida</taxon>
        <taxon>eudicotyledons</taxon>
        <taxon>Gunneridae</taxon>
        <taxon>Pentapetalae</taxon>
        <taxon>rosids</taxon>
        <taxon>malvids</taxon>
        <taxon>Malvales</taxon>
        <taxon>Dipterocarpaceae</taxon>
        <taxon>Rubroshorea</taxon>
    </lineage>
</organism>
<evidence type="ECO:0000259" key="2">
    <source>
        <dbReference type="Pfam" id="PF03107"/>
    </source>
</evidence>
<gene>
    <name evidence="3" type="ORF">SLEP1_g10661</name>
</gene>
<dbReference type="SUPFAM" id="SSF57889">
    <property type="entry name" value="Cysteine-rich domain"/>
    <property type="match status" value="2"/>
</dbReference>